<evidence type="ECO:0000313" key="1">
    <source>
        <dbReference type="EMBL" id="KAK2181422.1"/>
    </source>
</evidence>
<dbReference type="AlphaFoldDB" id="A0AAD9L1C7"/>
<dbReference type="InterPro" id="IPR007577">
    <property type="entry name" value="GlycoTrfase_DXD_sugar-bd_CS"/>
</dbReference>
<name>A0AAD9L1C7_RIDPI</name>
<evidence type="ECO:0008006" key="3">
    <source>
        <dbReference type="Google" id="ProtNLM"/>
    </source>
</evidence>
<dbReference type="Gene3D" id="3.90.550.20">
    <property type="match status" value="1"/>
</dbReference>
<dbReference type="PANTHER" id="PTHR46830:SF1">
    <property type="entry name" value="ALPHA-1,4-N-ACETYLGLUCOSAMINYLTRANSFERASE"/>
    <property type="match status" value="1"/>
</dbReference>
<reference evidence="1" key="1">
    <citation type="journal article" date="2023" name="Mol. Biol. Evol.">
        <title>Third-Generation Sequencing Reveals the Adaptive Role of the Epigenome in Three Deep-Sea Polychaetes.</title>
        <authorList>
            <person name="Perez M."/>
            <person name="Aroh O."/>
            <person name="Sun Y."/>
            <person name="Lan Y."/>
            <person name="Juniper S.K."/>
            <person name="Young C.R."/>
            <person name="Angers B."/>
            <person name="Qian P.Y."/>
        </authorList>
    </citation>
    <scope>NUCLEOTIDE SEQUENCE</scope>
    <source>
        <strain evidence="1">R07B-5</strain>
    </source>
</reference>
<evidence type="ECO:0000313" key="2">
    <source>
        <dbReference type="Proteomes" id="UP001209878"/>
    </source>
</evidence>
<keyword evidence="2" id="KW-1185">Reference proteome</keyword>
<protein>
    <recommendedName>
        <fullName evidence="3">Alpha-1,4-N-acetylglucosaminyltransferase</fullName>
    </recommendedName>
</protein>
<dbReference type="Pfam" id="PF04488">
    <property type="entry name" value="Gly_transf_sug"/>
    <property type="match status" value="1"/>
</dbReference>
<comment type="caution">
    <text evidence="1">The sequence shown here is derived from an EMBL/GenBank/DDBJ whole genome shotgun (WGS) entry which is preliminary data.</text>
</comment>
<organism evidence="1 2">
    <name type="scientific">Ridgeia piscesae</name>
    <name type="common">Tubeworm</name>
    <dbReference type="NCBI Taxonomy" id="27915"/>
    <lineage>
        <taxon>Eukaryota</taxon>
        <taxon>Metazoa</taxon>
        <taxon>Spiralia</taxon>
        <taxon>Lophotrochozoa</taxon>
        <taxon>Annelida</taxon>
        <taxon>Polychaeta</taxon>
        <taxon>Sedentaria</taxon>
        <taxon>Canalipalpata</taxon>
        <taxon>Sabellida</taxon>
        <taxon>Siboglinidae</taxon>
        <taxon>Ridgeia</taxon>
    </lineage>
</organism>
<dbReference type="SUPFAM" id="SSF53448">
    <property type="entry name" value="Nucleotide-diphospho-sugar transferases"/>
    <property type="match status" value="1"/>
</dbReference>
<dbReference type="Proteomes" id="UP001209878">
    <property type="component" value="Unassembled WGS sequence"/>
</dbReference>
<gene>
    <name evidence="1" type="ORF">NP493_399g00011</name>
</gene>
<sequence>MWGKRTHSNTSVTNLKPATDVNYNCTPVVPRILHLAWYGSKTRPAFRFHHVISVMSSLRFIQPQRIMFWHDEVPIGKWWTFIRQKINKTTTRLLMMQREAPKDIFGRPVTKSEHHSDIVRLEAVINYGGIYHDLDVIVLRPLGKLYCYNTTMGEESRDYLCNGFFMSVANTTFLKLWHDSYHSFDSRLWGYHSVKMPGIIAKRHPGLVHVEKDTIHKPNWQDPGLRQLYDDGVFYNWTARNYAVHLWYRKHNVDYDPESIKRLNKTVGQIFRYIFYGQSHIIR</sequence>
<accession>A0AAD9L1C7</accession>
<dbReference type="EMBL" id="JAODUO010000399">
    <property type="protein sequence ID" value="KAK2181422.1"/>
    <property type="molecule type" value="Genomic_DNA"/>
</dbReference>
<dbReference type="PANTHER" id="PTHR46830">
    <property type="entry name" value="TRANSFERASE, PUTATIVE-RELATED"/>
    <property type="match status" value="1"/>
</dbReference>
<dbReference type="InterPro" id="IPR029044">
    <property type="entry name" value="Nucleotide-diphossugar_trans"/>
</dbReference>
<proteinExistence type="predicted"/>